<keyword evidence="3" id="KW-0735">Signal-anchor</keyword>
<keyword evidence="4" id="KW-1015">Disulfide bond</keyword>
<reference evidence="8 9" key="1">
    <citation type="submission" date="2020-03" db="EMBL/GenBank/DDBJ databases">
        <title>Whole genome shotgun sequence of Phytohabitans rumicis NBRC 108638.</title>
        <authorList>
            <person name="Komaki H."/>
            <person name="Tamura T."/>
        </authorList>
    </citation>
    <scope>NUCLEOTIDE SEQUENCE [LARGE SCALE GENOMIC DNA]</scope>
    <source>
        <strain evidence="8 9">NBRC 108638</strain>
    </source>
</reference>
<dbReference type="PROSITE" id="PS51352">
    <property type="entry name" value="THIOREDOXIN_2"/>
    <property type="match status" value="1"/>
</dbReference>
<evidence type="ECO:0000259" key="7">
    <source>
        <dbReference type="PROSITE" id="PS51352"/>
    </source>
</evidence>
<feature type="domain" description="Thioredoxin" evidence="7">
    <location>
        <begin position="57"/>
        <end position="195"/>
    </location>
</feature>
<dbReference type="EMBL" id="BLPG01000001">
    <property type="protein sequence ID" value="GFJ90833.1"/>
    <property type="molecule type" value="Genomic_DNA"/>
</dbReference>
<dbReference type="InterPro" id="IPR050553">
    <property type="entry name" value="Thioredoxin_ResA/DsbE_sf"/>
</dbReference>
<sequence>MKAGRAVKTASLLALLLVAGCSGGGGEPAQPEAAPPFADCAAVTTPPAGSGAAAATAGDAQPLPDVALPCFTGGETVSVRAIRGPAIVNLWGSWCPPCRDELPAFQRFADRAAGKVTVIGVDTRDDRSAATSLATDAGLTYPNLYDPSEQLRIKLRVTALPATLFVDREGRVRHLYNSTALDDATLATLAARHLGVTLP</sequence>
<dbReference type="GO" id="GO:0016209">
    <property type="term" value="F:antioxidant activity"/>
    <property type="evidence" value="ECO:0007669"/>
    <property type="project" value="InterPro"/>
</dbReference>
<dbReference type="Pfam" id="PF00578">
    <property type="entry name" value="AhpC-TSA"/>
    <property type="match status" value="1"/>
</dbReference>
<evidence type="ECO:0000256" key="2">
    <source>
        <dbReference type="ARBA" id="ARBA00022748"/>
    </source>
</evidence>
<name>A0A6V8L0J8_9ACTN</name>
<dbReference type="Gene3D" id="3.40.30.10">
    <property type="entry name" value="Glutaredoxin"/>
    <property type="match status" value="1"/>
</dbReference>
<gene>
    <name evidence="8" type="ORF">Prum_044750</name>
</gene>
<comment type="caution">
    <text evidence="8">The sequence shown here is derived from an EMBL/GenBank/DDBJ whole genome shotgun (WGS) entry which is preliminary data.</text>
</comment>
<dbReference type="Proteomes" id="UP000482960">
    <property type="component" value="Unassembled WGS sequence"/>
</dbReference>
<evidence type="ECO:0000256" key="6">
    <source>
        <dbReference type="SAM" id="SignalP"/>
    </source>
</evidence>
<dbReference type="PANTHER" id="PTHR42852">
    <property type="entry name" value="THIOL:DISULFIDE INTERCHANGE PROTEIN DSBE"/>
    <property type="match status" value="1"/>
</dbReference>
<evidence type="ECO:0000256" key="1">
    <source>
        <dbReference type="ARBA" id="ARBA00004196"/>
    </source>
</evidence>
<dbReference type="GO" id="GO:0017004">
    <property type="term" value="P:cytochrome complex assembly"/>
    <property type="evidence" value="ECO:0007669"/>
    <property type="project" value="UniProtKB-KW"/>
</dbReference>
<comment type="subcellular location">
    <subcellularLocation>
        <location evidence="1">Cell envelope</location>
    </subcellularLocation>
</comment>
<keyword evidence="2" id="KW-0201">Cytochrome c-type biogenesis</keyword>
<dbReference type="SUPFAM" id="SSF52833">
    <property type="entry name" value="Thioredoxin-like"/>
    <property type="match status" value="1"/>
</dbReference>
<evidence type="ECO:0000313" key="8">
    <source>
        <dbReference type="EMBL" id="GFJ90833.1"/>
    </source>
</evidence>
<keyword evidence="5" id="KW-0676">Redox-active center</keyword>
<proteinExistence type="predicted"/>
<dbReference type="PROSITE" id="PS00194">
    <property type="entry name" value="THIOREDOXIN_1"/>
    <property type="match status" value="1"/>
</dbReference>
<evidence type="ECO:0000256" key="5">
    <source>
        <dbReference type="ARBA" id="ARBA00023284"/>
    </source>
</evidence>
<dbReference type="PROSITE" id="PS51257">
    <property type="entry name" value="PROKAR_LIPOPROTEIN"/>
    <property type="match status" value="1"/>
</dbReference>
<dbReference type="InterPro" id="IPR013766">
    <property type="entry name" value="Thioredoxin_domain"/>
</dbReference>
<keyword evidence="9" id="KW-1185">Reference proteome</keyword>
<dbReference type="InterPro" id="IPR000866">
    <property type="entry name" value="AhpC/TSA"/>
</dbReference>
<organism evidence="8 9">
    <name type="scientific">Phytohabitans rumicis</name>
    <dbReference type="NCBI Taxonomy" id="1076125"/>
    <lineage>
        <taxon>Bacteria</taxon>
        <taxon>Bacillati</taxon>
        <taxon>Actinomycetota</taxon>
        <taxon>Actinomycetes</taxon>
        <taxon>Micromonosporales</taxon>
        <taxon>Micromonosporaceae</taxon>
    </lineage>
</organism>
<keyword evidence="6" id="KW-0732">Signal</keyword>
<evidence type="ECO:0000256" key="3">
    <source>
        <dbReference type="ARBA" id="ARBA00022968"/>
    </source>
</evidence>
<dbReference type="InterPro" id="IPR036249">
    <property type="entry name" value="Thioredoxin-like_sf"/>
</dbReference>
<reference evidence="8 9" key="2">
    <citation type="submission" date="2020-03" db="EMBL/GenBank/DDBJ databases">
        <authorList>
            <person name="Ichikawa N."/>
            <person name="Kimura A."/>
            <person name="Kitahashi Y."/>
            <person name="Uohara A."/>
        </authorList>
    </citation>
    <scope>NUCLEOTIDE SEQUENCE [LARGE SCALE GENOMIC DNA]</scope>
    <source>
        <strain evidence="8 9">NBRC 108638</strain>
    </source>
</reference>
<dbReference type="InterPro" id="IPR017937">
    <property type="entry name" value="Thioredoxin_CS"/>
</dbReference>
<feature type="chain" id="PRO_5038599445" description="Thioredoxin domain-containing protein" evidence="6">
    <location>
        <begin position="25"/>
        <end position="199"/>
    </location>
</feature>
<accession>A0A6V8L0J8</accession>
<feature type="signal peptide" evidence="6">
    <location>
        <begin position="1"/>
        <end position="24"/>
    </location>
</feature>
<evidence type="ECO:0000313" key="9">
    <source>
        <dbReference type="Proteomes" id="UP000482960"/>
    </source>
</evidence>
<dbReference type="GO" id="GO:0030313">
    <property type="term" value="C:cell envelope"/>
    <property type="evidence" value="ECO:0007669"/>
    <property type="project" value="UniProtKB-SubCell"/>
</dbReference>
<dbReference type="PANTHER" id="PTHR42852:SF6">
    <property type="entry name" value="THIOL:DISULFIDE INTERCHANGE PROTEIN DSBE"/>
    <property type="match status" value="1"/>
</dbReference>
<evidence type="ECO:0000256" key="4">
    <source>
        <dbReference type="ARBA" id="ARBA00023157"/>
    </source>
</evidence>
<protein>
    <recommendedName>
        <fullName evidence="7">Thioredoxin domain-containing protein</fullName>
    </recommendedName>
</protein>
<dbReference type="CDD" id="cd02966">
    <property type="entry name" value="TlpA_like_family"/>
    <property type="match status" value="1"/>
</dbReference>
<keyword evidence="3" id="KW-0812">Transmembrane</keyword>
<dbReference type="GO" id="GO:0016491">
    <property type="term" value="F:oxidoreductase activity"/>
    <property type="evidence" value="ECO:0007669"/>
    <property type="project" value="InterPro"/>
</dbReference>
<dbReference type="AlphaFoldDB" id="A0A6V8L0J8"/>